<evidence type="ECO:0000313" key="2">
    <source>
        <dbReference type="EMBL" id="CUM82492.1"/>
    </source>
</evidence>
<proteinExistence type="predicted"/>
<accession>A0A173RWW0</accession>
<gene>
    <name evidence="2" type="ORF">ERS852582_00709</name>
</gene>
<evidence type="ECO:0000256" key="1">
    <source>
        <dbReference type="SAM" id="Phobius"/>
    </source>
</evidence>
<feature type="transmembrane region" description="Helical" evidence="1">
    <location>
        <begin position="12"/>
        <end position="34"/>
    </location>
</feature>
<protein>
    <recommendedName>
        <fullName evidence="4">DUF4044 domain-containing protein</fullName>
    </recommendedName>
</protein>
<dbReference type="EMBL" id="CYXN01000003">
    <property type="protein sequence ID" value="CUM82492.1"/>
    <property type="molecule type" value="Genomic_DNA"/>
</dbReference>
<dbReference type="AlphaFoldDB" id="A0A173RWW0"/>
<dbReference type="Proteomes" id="UP000095649">
    <property type="component" value="Unassembled WGS sequence"/>
</dbReference>
<evidence type="ECO:0008006" key="4">
    <source>
        <dbReference type="Google" id="ProtNLM"/>
    </source>
</evidence>
<keyword evidence="1" id="KW-1133">Transmembrane helix</keyword>
<reference evidence="2 3" key="1">
    <citation type="submission" date="2015-09" db="EMBL/GenBank/DDBJ databases">
        <authorList>
            <consortium name="Pathogen Informatics"/>
        </authorList>
    </citation>
    <scope>NUCLEOTIDE SEQUENCE [LARGE SCALE GENOMIC DNA]</scope>
    <source>
        <strain evidence="2 3">2789STDY5834970</strain>
    </source>
</reference>
<sequence>MNEQKRKRVLRIGCLVLAGVFVLSLLGSILMMLLL</sequence>
<evidence type="ECO:0000313" key="3">
    <source>
        <dbReference type="Proteomes" id="UP000095649"/>
    </source>
</evidence>
<organism evidence="2 3">
    <name type="scientific">Faecalibacterium prausnitzii</name>
    <dbReference type="NCBI Taxonomy" id="853"/>
    <lineage>
        <taxon>Bacteria</taxon>
        <taxon>Bacillati</taxon>
        <taxon>Bacillota</taxon>
        <taxon>Clostridia</taxon>
        <taxon>Eubacteriales</taxon>
        <taxon>Oscillospiraceae</taxon>
        <taxon>Faecalibacterium</taxon>
    </lineage>
</organism>
<keyword evidence="1" id="KW-0812">Transmembrane</keyword>
<keyword evidence="1" id="KW-0472">Membrane</keyword>
<name>A0A173RWW0_9FIRM</name>